<dbReference type="Gene3D" id="3.20.20.70">
    <property type="entry name" value="Aldolase class I"/>
    <property type="match status" value="1"/>
</dbReference>
<evidence type="ECO:0000256" key="5">
    <source>
        <dbReference type="ARBA" id="ARBA00022723"/>
    </source>
</evidence>
<sequence length="224" mass="23487">MALTKSLRLPWLYMVTPSVPSTSSLVDKVEKALQGGVNVVQLRNKIYAADSAELKSMAVALRDLTRAYKVPLIINDHVSLALEIGADGAHIGQEDTSVEDAKAMIGSTDFILGVTVRDAIQANAACKAGATYLGVGPVYASSTKQNANDGVTIGLEGLRSVATAAQAYNVPVVAIGGISLNRVKECMEAEASGVAVVAALSNAPDIHQAASEMAERVFRSYIFH</sequence>
<comment type="cofactor">
    <cofactor evidence="1">
        <name>Mg(2+)</name>
        <dbReference type="ChEBI" id="CHEBI:18420"/>
    </cofactor>
</comment>
<comment type="catalytic activity">
    <reaction evidence="8">
        <text>4-methyl-5-(2-phosphooxyethyl)-thiazole + 4-amino-2-methyl-5-(diphosphooxymethyl)pyrimidine + H(+) = thiamine phosphate + diphosphate</text>
        <dbReference type="Rhea" id="RHEA:22328"/>
        <dbReference type="ChEBI" id="CHEBI:15378"/>
        <dbReference type="ChEBI" id="CHEBI:33019"/>
        <dbReference type="ChEBI" id="CHEBI:37575"/>
        <dbReference type="ChEBI" id="CHEBI:57841"/>
        <dbReference type="ChEBI" id="CHEBI:58296"/>
        <dbReference type="EC" id="2.5.1.3"/>
    </reaction>
</comment>
<proteinExistence type="inferred from homology"/>
<evidence type="ECO:0000256" key="8">
    <source>
        <dbReference type="ARBA" id="ARBA00047334"/>
    </source>
</evidence>
<dbReference type="InterPro" id="IPR036206">
    <property type="entry name" value="ThiamineP_synth_sf"/>
</dbReference>
<dbReference type="CDD" id="cd00564">
    <property type="entry name" value="TMP_TenI"/>
    <property type="match status" value="1"/>
</dbReference>
<dbReference type="GO" id="GO:0004789">
    <property type="term" value="F:thiamine-phosphate diphosphorylase activity"/>
    <property type="evidence" value="ECO:0007669"/>
    <property type="project" value="UniProtKB-EC"/>
</dbReference>
<dbReference type="GO" id="GO:0009229">
    <property type="term" value="P:thiamine diphosphate biosynthetic process"/>
    <property type="evidence" value="ECO:0007669"/>
    <property type="project" value="UniProtKB-UniPathway"/>
</dbReference>
<accession>A0A6G0X0M4</accession>
<evidence type="ECO:0000313" key="13">
    <source>
        <dbReference type="Proteomes" id="UP000481153"/>
    </source>
</evidence>
<dbReference type="FunFam" id="3.20.20.70:FF:000096">
    <property type="entry name" value="Thiamine-phosphate synthase"/>
    <property type="match status" value="1"/>
</dbReference>
<evidence type="ECO:0000256" key="6">
    <source>
        <dbReference type="ARBA" id="ARBA00022842"/>
    </source>
</evidence>
<feature type="domain" description="Thiamine phosphate synthase/TenI" evidence="11">
    <location>
        <begin position="12"/>
        <end position="200"/>
    </location>
</feature>
<dbReference type="EC" id="2.5.1.3" evidence="3"/>
<evidence type="ECO:0000256" key="3">
    <source>
        <dbReference type="ARBA" id="ARBA00012830"/>
    </source>
</evidence>
<name>A0A6G0X0M4_9STRA</name>
<evidence type="ECO:0000256" key="1">
    <source>
        <dbReference type="ARBA" id="ARBA00001946"/>
    </source>
</evidence>
<dbReference type="GO" id="GO:0009228">
    <property type="term" value="P:thiamine biosynthetic process"/>
    <property type="evidence" value="ECO:0007669"/>
    <property type="project" value="UniProtKB-KW"/>
</dbReference>
<dbReference type="GO" id="GO:0046872">
    <property type="term" value="F:metal ion binding"/>
    <property type="evidence" value="ECO:0007669"/>
    <property type="project" value="UniProtKB-KW"/>
</dbReference>
<protein>
    <recommendedName>
        <fullName evidence="3">thiamine phosphate synthase</fullName>
        <ecNumber evidence="3">2.5.1.3</ecNumber>
    </recommendedName>
</protein>
<comment type="pathway">
    <text evidence="2">Cofactor biosynthesis; thiamine diphosphate biosynthesis; thiamine phosphate from 4-amino-2-methyl-5-diphosphomethylpyrimidine and 4-methyl-5-(2-phosphoethyl)-thiazole: step 1/1.</text>
</comment>
<evidence type="ECO:0000313" key="12">
    <source>
        <dbReference type="EMBL" id="KAF0733351.1"/>
    </source>
</evidence>
<dbReference type="NCBIfam" id="TIGR00693">
    <property type="entry name" value="thiE"/>
    <property type="match status" value="1"/>
</dbReference>
<dbReference type="Pfam" id="PF02581">
    <property type="entry name" value="TMP-TENI"/>
    <property type="match status" value="1"/>
</dbReference>
<dbReference type="PANTHER" id="PTHR20857">
    <property type="entry name" value="THIAMINE-PHOSPHATE PYROPHOSPHORYLASE"/>
    <property type="match status" value="1"/>
</dbReference>
<keyword evidence="7" id="KW-0784">Thiamine biosynthesis</keyword>
<evidence type="ECO:0000256" key="10">
    <source>
        <dbReference type="ARBA" id="ARBA00047883"/>
    </source>
</evidence>
<keyword evidence="4" id="KW-0808">Transferase</keyword>
<dbReference type="HAMAP" id="MF_00097">
    <property type="entry name" value="TMP_synthase"/>
    <property type="match status" value="1"/>
</dbReference>
<keyword evidence="5" id="KW-0479">Metal-binding</keyword>
<evidence type="ECO:0000256" key="9">
    <source>
        <dbReference type="ARBA" id="ARBA00047851"/>
    </source>
</evidence>
<reference evidence="12 13" key="1">
    <citation type="submission" date="2019-07" db="EMBL/GenBank/DDBJ databases">
        <title>Genomics analysis of Aphanomyces spp. identifies a new class of oomycete effector associated with host adaptation.</title>
        <authorList>
            <person name="Gaulin E."/>
        </authorList>
    </citation>
    <scope>NUCLEOTIDE SEQUENCE [LARGE SCALE GENOMIC DNA]</scope>
    <source>
        <strain evidence="12 13">ATCC 201684</strain>
    </source>
</reference>
<comment type="caution">
    <text evidence="12">The sequence shown here is derived from an EMBL/GenBank/DDBJ whole genome shotgun (WGS) entry which is preliminary data.</text>
</comment>
<keyword evidence="6" id="KW-0460">Magnesium</keyword>
<dbReference type="VEuPathDB" id="FungiDB:AeMF1_009118"/>
<organism evidence="12 13">
    <name type="scientific">Aphanomyces euteiches</name>
    <dbReference type="NCBI Taxonomy" id="100861"/>
    <lineage>
        <taxon>Eukaryota</taxon>
        <taxon>Sar</taxon>
        <taxon>Stramenopiles</taxon>
        <taxon>Oomycota</taxon>
        <taxon>Saprolegniomycetes</taxon>
        <taxon>Saprolegniales</taxon>
        <taxon>Verrucalvaceae</taxon>
        <taxon>Aphanomyces</taxon>
    </lineage>
</organism>
<dbReference type="Proteomes" id="UP000481153">
    <property type="component" value="Unassembled WGS sequence"/>
</dbReference>
<dbReference type="GO" id="GO:0005737">
    <property type="term" value="C:cytoplasm"/>
    <property type="evidence" value="ECO:0007669"/>
    <property type="project" value="TreeGrafter"/>
</dbReference>
<dbReference type="InterPro" id="IPR013785">
    <property type="entry name" value="Aldolase_TIM"/>
</dbReference>
<evidence type="ECO:0000256" key="4">
    <source>
        <dbReference type="ARBA" id="ARBA00022679"/>
    </source>
</evidence>
<evidence type="ECO:0000259" key="11">
    <source>
        <dbReference type="Pfam" id="PF02581"/>
    </source>
</evidence>
<dbReference type="UniPathway" id="UPA00060">
    <property type="reaction ID" value="UER00141"/>
</dbReference>
<dbReference type="SUPFAM" id="SSF51391">
    <property type="entry name" value="Thiamin phosphate synthase"/>
    <property type="match status" value="1"/>
</dbReference>
<evidence type="ECO:0000256" key="7">
    <source>
        <dbReference type="ARBA" id="ARBA00022977"/>
    </source>
</evidence>
<evidence type="ECO:0000256" key="2">
    <source>
        <dbReference type="ARBA" id="ARBA00005165"/>
    </source>
</evidence>
<comment type="catalytic activity">
    <reaction evidence="9">
        <text>2-(2-carboxy-4-methylthiazol-5-yl)ethyl phosphate + 4-amino-2-methyl-5-(diphosphooxymethyl)pyrimidine + 2 H(+) = thiamine phosphate + CO2 + diphosphate</text>
        <dbReference type="Rhea" id="RHEA:47848"/>
        <dbReference type="ChEBI" id="CHEBI:15378"/>
        <dbReference type="ChEBI" id="CHEBI:16526"/>
        <dbReference type="ChEBI" id="CHEBI:33019"/>
        <dbReference type="ChEBI" id="CHEBI:37575"/>
        <dbReference type="ChEBI" id="CHEBI:57841"/>
        <dbReference type="ChEBI" id="CHEBI:62890"/>
        <dbReference type="EC" id="2.5.1.3"/>
    </reaction>
</comment>
<gene>
    <name evidence="12" type="ORF">Ae201684_009601</name>
</gene>
<dbReference type="InterPro" id="IPR022998">
    <property type="entry name" value="ThiamineP_synth_TenI"/>
</dbReference>
<dbReference type="InterPro" id="IPR034291">
    <property type="entry name" value="TMP_synthase"/>
</dbReference>
<keyword evidence="13" id="KW-1185">Reference proteome</keyword>
<dbReference type="AlphaFoldDB" id="A0A6G0X0M4"/>
<dbReference type="EMBL" id="VJMJ01000122">
    <property type="protein sequence ID" value="KAF0733351.1"/>
    <property type="molecule type" value="Genomic_DNA"/>
</dbReference>
<comment type="catalytic activity">
    <reaction evidence="10">
        <text>2-[(2R,5Z)-2-carboxy-4-methylthiazol-5(2H)-ylidene]ethyl phosphate + 4-amino-2-methyl-5-(diphosphooxymethyl)pyrimidine + 2 H(+) = thiamine phosphate + CO2 + diphosphate</text>
        <dbReference type="Rhea" id="RHEA:47844"/>
        <dbReference type="ChEBI" id="CHEBI:15378"/>
        <dbReference type="ChEBI" id="CHEBI:16526"/>
        <dbReference type="ChEBI" id="CHEBI:33019"/>
        <dbReference type="ChEBI" id="CHEBI:37575"/>
        <dbReference type="ChEBI" id="CHEBI:57841"/>
        <dbReference type="ChEBI" id="CHEBI:62899"/>
        <dbReference type="EC" id="2.5.1.3"/>
    </reaction>
</comment>
<dbReference type="PANTHER" id="PTHR20857:SF15">
    <property type="entry name" value="THIAMINE-PHOSPHATE SYNTHASE"/>
    <property type="match status" value="1"/>
</dbReference>